<feature type="compositionally biased region" description="Low complexity" evidence="1">
    <location>
        <begin position="1"/>
        <end position="12"/>
    </location>
</feature>
<organism evidence="4 5">
    <name type="scientific">Streptomyces endophyticus</name>
    <dbReference type="NCBI Taxonomy" id="714166"/>
    <lineage>
        <taxon>Bacteria</taxon>
        <taxon>Bacillati</taxon>
        <taxon>Actinomycetota</taxon>
        <taxon>Actinomycetes</taxon>
        <taxon>Kitasatosporales</taxon>
        <taxon>Streptomycetaceae</taxon>
        <taxon>Streptomyces</taxon>
    </lineage>
</organism>
<proteinExistence type="predicted"/>
<dbReference type="EMBL" id="JAOZYC010000207">
    <property type="protein sequence ID" value="MEB8344142.1"/>
    <property type="molecule type" value="Genomic_DNA"/>
</dbReference>
<gene>
    <name evidence="4" type="ORF">OKJ99_42370</name>
</gene>
<sequence length="164" mass="17494">MTHTPPETEPTTAWSQDHRTPEPDPTRGEGPRGDWAAGGSLFAGVLMLVSGCLGVLNGIAAIAKDDVYSRIGDYVYAFDLTTWGWIHLVIGALVAVTGWGVLKGKDWARGAGIGFGALYVVEYFLFLPYAPVWSVISIGIGVFVIWALATDHGRAPNPRAAKPA</sequence>
<dbReference type="InterPro" id="IPR055568">
    <property type="entry name" value="DUF7144"/>
</dbReference>
<feature type="compositionally biased region" description="Basic and acidic residues" evidence="1">
    <location>
        <begin position="16"/>
        <end position="31"/>
    </location>
</feature>
<feature type="region of interest" description="Disordered" evidence="1">
    <location>
        <begin position="1"/>
        <end position="31"/>
    </location>
</feature>
<reference evidence="4 5" key="1">
    <citation type="submission" date="2022-10" db="EMBL/GenBank/DDBJ databases">
        <authorList>
            <person name="Xie J."/>
            <person name="Shen N."/>
        </authorList>
    </citation>
    <scope>NUCLEOTIDE SEQUENCE [LARGE SCALE GENOMIC DNA]</scope>
    <source>
        <strain evidence="4 5">YIM65594</strain>
    </source>
</reference>
<keyword evidence="2" id="KW-1133">Transmembrane helix</keyword>
<feature type="transmembrane region" description="Helical" evidence="2">
    <location>
        <begin position="41"/>
        <end position="63"/>
    </location>
</feature>
<dbReference type="Proteomes" id="UP001354931">
    <property type="component" value="Unassembled WGS sequence"/>
</dbReference>
<evidence type="ECO:0000256" key="1">
    <source>
        <dbReference type="SAM" id="MobiDB-lite"/>
    </source>
</evidence>
<feature type="domain" description="DUF7144" evidence="3">
    <location>
        <begin position="40"/>
        <end position="151"/>
    </location>
</feature>
<evidence type="ECO:0000313" key="4">
    <source>
        <dbReference type="EMBL" id="MEB8344142.1"/>
    </source>
</evidence>
<name>A0ABU6FMX3_9ACTN</name>
<accession>A0ABU6FMX3</accession>
<dbReference type="Pfam" id="PF23636">
    <property type="entry name" value="DUF7144"/>
    <property type="match status" value="1"/>
</dbReference>
<dbReference type="RefSeq" id="WP_326023985.1">
    <property type="nucleotide sequence ID" value="NZ_JAOZYC010000207.1"/>
</dbReference>
<feature type="transmembrane region" description="Helical" evidence="2">
    <location>
        <begin position="83"/>
        <end position="102"/>
    </location>
</feature>
<keyword evidence="2" id="KW-0472">Membrane</keyword>
<evidence type="ECO:0000259" key="3">
    <source>
        <dbReference type="Pfam" id="PF23636"/>
    </source>
</evidence>
<evidence type="ECO:0000256" key="2">
    <source>
        <dbReference type="SAM" id="Phobius"/>
    </source>
</evidence>
<protein>
    <recommendedName>
        <fullName evidence="3">DUF7144 domain-containing protein</fullName>
    </recommendedName>
</protein>
<evidence type="ECO:0000313" key="5">
    <source>
        <dbReference type="Proteomes" id="UP001354931"/>
    </source>
</evidence>
<keyword evidence="2" id="KW-0812">Transmembrane</keyword>
<feature type="transmembrane region" description="Helical" evidence="2">
    <location>
        <begin position="132"/>
        <end position="149"/>
    </location>
</feature>
<feature type="transmembrane region" description="Helical" evidence="2">
    <location>
        <begin position="107"/>
        <end position="126"/>
    </location>
</feature>
<comment type="caution">
    <text evidence="4">The sequence shown here is derived from an EMBL/GenBank/DDBJ whole genome shotgun (WGS) entry which is preliminary data.</text>
</comment>
<keyword evidence="5" id="KW-1185">Reference proteome</keyword>